<evidence type="ECO:0000313" key="16">
    <source>
        <dbReference type="EMBL" id="KAG5274566.1"/>
    </source>
</evidence>
<gene>
    <name evidence="16" type="ORF">AALO_G00137730</name>
</gene>
<keyword evidence="11 12" id="KW-0807">Transducer</keyword>
<evidence type="ECO:0000256" key="4">
    <source>
        <dbReference type="ARBA" id="ARBA00022692"/>
    </source>
</evidence>
<dbReference type="Pfam" id="PF00001">
    <property type="entry name" value="7tm_1"/>
    <property type="match status" value="1"/>
</dbReference>
<feature type="transmembrane region" description="Helical" evidence="14">
    <location>
        <begin position="127"/>
        <end position="152"/>
    </location>
</feature>
<protein>
    <recommendedName>
        <fullName evidence="15">G-protein coupled receptors family 1 profile domain-containing protein</fullName>
    </recommendedName>
</protein>
<evidence type="ECO:0000256" key="2">
    <source>
        <dbReference type="ARBA" id="ARBA00004651"/>
    </source>
</evidence>
<evidence type="ECO:0000256" key="1">
    <source>
        <dbReference type="ARBA" id="ARBA00003593"/>
    </source>
</evidence>
<feature type="transmembrane region" description="Helical" evidence="14">
    <location>
        <begin position="172"/>
        <end position="196"/>
    </location>
</feature>
<comment type="similarity">
    <text evidence="12">Belongs to the G-protein coupled receptor 1 family.</text>
</comment>
<dbReference type="AlphaFoldDB" id="A0AAV6GM33"/>
<evidence type="ECO:0000256" key="10">
    <source>
        <dbReference type="ARBA" id="ARBA00023180"/>
    </source>
</evidence>
<keyword evidence="4 12" id="KW-0812">Transmembrane</keyword>
<name>A0AAV6GM33_9TELE</name>
<accession>A0AAV6GM33</accession>
<dbReference type="PRINTS" id="PR00237">
    <property type="entry name" value="GPCRRHODOPSN"/>
</dbReference>
<evidence type="ECO:0000259" key="15">
    <source>
        <dbReference type="PROSITE" id="PS50262"/>
    </source>
</evidence>
<dbReference type="PANTHER" id="PTHR24243:SF205">
    <property type="entry name" value="NEUROMEDIN U RECEPTOR 3"/>
    <property type="match status" value="1"/>
</dbReference>
<dbReference type="PROSITE" id="PS00237">
    <property type="entry name" value="G_PROTEIN_RECEP_F1_1"/>
    <property type="match status" value="1"/>
</dbReference>
<feature type="transmembrane region" description="Helical" evidence="14">
    <location>
        <begin position="50"/>
        <end position="76"/>
    </location>
</feature>
<comment type="function">
    <text evidence="1">Receptor for the neuromedin-U and neuromedin-S neuropeptides.</text>
</comment>
<keyword evidence="17" id="KW-1185">Reference proteome</keyword>
<evidence type="ECO:0000256" key="9">
    <source>
        <dbReference type="ARBA" id="ARBA00023170"/>
    </source>
</evidence>
<evidence type="ECO:0000256" key="7">
    <source>
        <dbReference type="ARBA" id="ARBA00023136"/>
    </source>
</evidence>
<dbReference type="GO" id="GO:0005886">
    <property type="term" value="C:plasma membrane"/>
    <property type="evidence" value="ECO:0007669"/>
    <property type="project" value="UniProtKB-SubCell"/>
</dbReference>
<comment type="subcellular location">
    <subcellularLocation>
        <location evidence="2">Cell membrane</location>
        <topology evidence="2">Multi-pass membrane protein</topology>
    </subcellularLocation>
</comment>
<dbReference type="GO" id="GO:0001607">
    <property type="term" value="F:neuromedin U receptor activity"/>
    <property type="evidence" value="ECO:0007669"/>
    <property type="project" value="InterPro"/>
</dbReference>
<evidence type="ECO:0000256" key="5">
    <source>
        <dbReference type="ARBA" id="ARBA00022989"/>
    </source>
</evidence>
<dbReference type="PROSITE" id="PS50262">
    <property type="entry name" value="G_PROTEIN_RECEP_F1_2"/>
    <property type="match status" value="1"/>
</dbReference>
<keyword evidence="9 12" id="KW-0675">Receptor</keyword>
<comment type="caution">
    <text evidence="16">The sequence shown here is derived from an EMBL/GenBank/DDBJ whole genome shotgun (WGS) entry which is preliminary data.</text>
</comment>
<organism evidence="16 17">
    <name type="scientific">Alosa alosa</name>
    <name type="common">allis shad</name>
    <dbReference type="NCBI Taxonomy" id="278164"/>
    <lineage>
        <taxon>Eukaryota</taxon>
        <taxon>Metazoa</taxon>
        <taxon>Chordata</taxon>
        <taxon>Craniata</taxon>
        <taxon>Vertebrata</taxon>
        <taxon>Euteleostomi</taxon>
        <taxon>Actinopterygii</taxon>
        <taxon>Neopterygii</taxon>
        <taxon>Teleostei</taxon>
        <taxon>Clupei</taxon>
        <taxon>Clupeiformes</taxon>
        <taxon>Clupeoidei</taxon>
        <taxon>Clupeidae</taxon>
        <taxon>Alosa</taxon>
    </lineage>
</organism>
<feature type="transmembrane region" description="Helical" evidence="14">
    <location>
        <begin position="323"/>
        <end position="347"/>
    </location>
</feature>
<keyword evidence="3" id="KW-1003">Cell membrane</keyword>
<feature type="region of interest" description="Disordered" evidence="13">
    <location>
        <begin position="365"/>
        <end position="417"/>
    </location>
</feature>
<dbReference type="InterPro" id="IPR017452">
    <property type="entry name" value="GPCR_Rhodpsn_7TM"/>
</dbReference>
<dbReference type="SUPFAM" id="SSF81321">
    <property type="entry name" value="Family A G protein-coupled receptor-like"/>
    <property type="match status" value="1"/>
</dbReference>
<sequence>MSTSRTEDFFLNMSGLNSSLYSNTSGNDSVPDPPLEEIMLQYLGPRRSPFFLPVALTYLLIFIVGVGGNLLTCTVIAKHRKMRTPTNLYLFSLAVSDLLVLILGMPLETYELWQNYPFPFGEGGCLFKVFLFEMVCFASVLNVTALSVERYVAVVHPLRTRYTVTTRHVQRVITAVWLAALFCALPNTSLHGIYYLELDSGPVPESATCHMLKPLWIYNLVIQVTTISFYFMPMTVISVLYMVIGVRLGQDQRSRGSGGDSGKNGGSEVSWTIHVEGGKRRQITKMLFVVVVVFAICWAPFHIDRLLWSFTTHWTDYMHGVYEYVHILSGVLFYLSSAVNPIIYNMLSSRFRERFRELVCHKGGGATAASRNSSPPISKVLKSASCSTHVSSSGRRSRARDTASTSGWEHEDETTFM</sequence>
<keyword evidence="7 14" id="KW-0472">Membrane</keyword>
<keyword evidence="5 14" id="KW-1133">Transmembrane helix</keyword>
<keyword evidence="8" id="KW-1015">Disulfide bond</keyword>
<dbReference type="PANTHER" id="PTHR24243">
    <property type="entry name" value="G-PROTEIN COUPLED RECEPTOR"/>
    <property type="match status" value="1"/>
</dbReference>
<evidence type="ECO:0000256" key="13">
    <source>
        <dbReference type="SAM" id="MobiDB-lite"/>
    </source>
</evidence>
<keyword evidence="10" id="KW-0325">Glycoprotein</keyword>
<dbReference type="PRINTS" id="PR01565">
    <property type="entry name" value="NEUROMEDINUR"/>
</dbReference>
<evidence type="ECO:0000256" key="8">
    <source>
        <dbReference type="ARBA" id="ARBA00023157"/>
    </source>
</evidence>
<feature type="transmembrane region" description="Helical" evidence="14">
    <location>
        <begin position="88"/>
        <end position="107"/>
    </location>
</feature>
<dbReference type="InterPro" id="IPR005390">
    <property type="entry name" value="NeuromedU_rcpt"/>
</dbReference>
<reference evidence="16" key="1">
    <citation type="submission" date="2020-10" db="EMBL/GenBank/DDBJ databases">
        <title>Chromosome-scale genome assembly of the Allis shad, Alosa alosa.</title>
        <authorList>
            <person name="Margot Z."/>
            <person name="Christophe K."/>
            <person name="Cabau C."/>
            <person name="Louis A."/>
            <person name="Berthelot C."/>
            <person name="Parey E."/>
            <person name="Roest Crollius H."/>
            <person name="Montfort J."/>
            <person name="Robinson-Rechavi M."/>
            <person name="Bucao C."/>
            <person name="Bouchez O."/>
            <person name="Gislard M."/>
            <person name="Lluch J."/>
            <person name="Milhes M."/>
            <person name="Lampietro C."/>
            <person name="Lopez Roques C."/>
            <person name="Donnadieu C."/>
            <person name="Braasch I."/>
            <person name="Desvignes T."/>
            <person name="Postlethwait J."/>
            <person name="Bobe J."/>
            <person name="Guiguen Y."/>
        </authorList>
    </citation>
    <scope>NUCLEOTIDE SEQUENCE</scope>
    <source>
        <strain evidence="16">M-15738</strain>
        <tissue evidence="16">Blood</tissue>
    </source>
</reference>
<keyword evidence="6 12" id="KW-0297">G-protein coupled receptor</keyword>
<feature type="transmembrane region" description="Helical" evidence="14">
    <location>
        <begin position="216"/>
        <end position="244"/>
    </location>
</feature>
<dbReference type="EMBL" id="JADWDJ010000010">
    <property type="protein sequence ID" value="KAG5274566.1"/>
    <property type="molecule type" value="Genomic_DNA"/>
</dbReference>
<evidence type="ECO:0000313" key="17">
    <source>
        <dbReference type="Proteomes" id="UP000823561"/>
    </source>
</evidence>
<dbReference type="SMART" id="SM01381">
    <property type="entry name" value="7TM_GPCR_Srsx"/>
    <property type="match status" value="1"/>
</dbReference>
<dbReference type="InterPro" id="IPR000276">
    <property type="entry name" value="GPCR_Rhodpsn"/>
</dbReference>
<evidence type="ECO:0000256" key="3">
    <source>
        <dbReference type="ARBA" id="ARBA00022475"/>
    </source>
</evidence>
<evidence type="ECO:0000256" key="6">
    <source>
        <dbReference type="ARBA" id="ARBA00023040"/>
    </source>
</evidence>
<evidence type="ECO:0000256" key="12">
    <source>
        <dbReference type="RuleBase" id="RU000688"/>
    </source>
</evidence>
<feature type="domain" description="G-protein coupled receptors family 1 profile" evidence="15">
    <location>
        <begin position="68"/>
        <end position="344"/>
    </location>
</feature>
<dbReference type="Gene3D" id="1.20.1070.10">
    <property type="entry name" value="Rhodopsin 7-helix transmembrane proteins"/>
    <property type="match status" value="1"/>
</dbReference>
<dbReference type="Proteomes" id="UP000823561">
    <property type="component" value="Chromosome 10"/>
</dbReference>
<proteinExistence type="inferred from homology"/>
<evidence type="ECO:0000256" key="11">
    <source>
        <dbReference type="ARBA" id="ARBA00023224"/>
    </source>
</evidence>
<feature type="transmembrane region" description="Helical" evidence="14">
    <location>
        <begin position="286"/>
        <end position="303"/>
    </location>
</feature>
<evidence type="ECO:0000256" key="14">
    <source>
        <dbReference type="SAM" id="Phobius"/>
    </source>
</evidence>